<feature type="domain" description="Glycosyltransferase RgtA/B/C/D-like" evidence="9">
    <location>
        <begin position="73"/>
        <end position="229"/>
    </location>
</feature>
<keyword evidence="5 8" id="KW-0812">Transmembrane</keyword>
<feature type="transmembrane region" description="Helical" evidence="8">
    <location>
        <begin position="100"/>
        <end position="118"/>
    </location>
</feature>
<evidence type="ECO:0000256" key="5">
    <source>
        <dbReference type="ARBA" id="ARBA00022692"/>
    </source>
</evidence>
<proteinExistence type="predicted"/>
<keyword evidence="7 8" id="KW-0472">Membrane</keyword>
<evidence type="ECO:0000256" key="8">
    <source>
        <dbReference type="SAM" id="Phobius"/>
    </source>
</evidence>
<evidence type="ECO:0000256" key="3">
    <source>
        <dbReference type="ARBA" id="ARBA00022676"/>
    </source>
</evidence>
<dbReference type="EMBL" id="LCDO01000001">
    <property type="protein sequence ID" value="KKS57391.1"/>
    <property type="molecule type" value="Genomic_DNA"/>
</dbReference>
<feature type="transmembrane region" description="Helical" evidence="8">
    <location>
        <begin position="148"/>
        <end position="165"/>
    </location>
</feature>
<sequence>MFLLIKKIIANRYILLGLVLFIAIVSFYFFIIKHPLNNPVFSDQGQYDDLAINLLEGRGFSTTWELRNWIAFRPPIYPVFLSIIYSFFGHNYLSVKIIQFLLSIFSVLLVYLIAEKIFNKAVGFFSALFISIYPIYLSFNLYLIRESLFIFLLLVFSYFLINAISDPSWRNFILSGIFFGFLVLTRSTVIFALPMYLIWFLFFFYKEKKMILKVCFGFGLVAVFIISIWLVRGQILSGAPNFEYTGSEHAWVFATGRSENLYKDLTGTFRDILLNNSDKSEGSLVKKLSQETLSGILSNPVPFFKTGLHNLFIMHCLSGTCTTLWEPFFVILGFIGLFVGLIFLPRITIFFLIPIVSINFMSAFFGGNDSRFRAPADWIYAMYIVGAFFLFFQSVFGKNGLKEFVLNKLFFGERREIISKRFKIIISFLVIIPTFLVLIGVSRIVKANIFCDNIYLNNISQQKAEEVLNSENFLFKKNKNNWAPFAEIKKYLFENNFNLGKYDKSLISWTGTIRNPIYGEAGKSLDVVITNNFDPFKFTAFNFVINSSSCGSNDGNLYGFFPGILSQDFKDKNFIVVGQLKESDSSLDHLNINVIYLIPLDRKGQPKMDQILLANDAVDLNKSKEFYEF</sequence>
<evidence type="ECO:0000259" key="9">
    <source>
        <dbReference type="Pfam" id="PF13231"/>
    </source>
</evidence>
<dbReference type="GO" id="GO:0009103">
    <property type="term" value="P:lipopolysaccharide biosynthetic process"/>
    <property type="evidence" value="ECO:0007669"/>
    <property type="project" value="UniProtKB-ARBA"/>
</dbReference>
<name>A0A0G1CFP1_9BACT</name>
<evidence type="ECO:0000256" key="1">
    <source>
        <dbReference type="ARBA" id="ARBA00004651"/>
    </source>
</evidence>
<dbReference type="PANTHER" id="PTHR33908">
    <property type="entry name" value="MANNOSYLTRANSFERASE YKCB-RELATED"/>
    <property type="match status" value="1"/>
</dbReference>
<dbReference type="Pfam" id="PF13231">
    <property type="entry name" value="PMT_2"/>
    <property type="match status" value="1"/>
</dbReference>
<protein>
    <submittedName>
        <fullName evidence="10">Oligosaccharyl transferase STT3 subunit</fullName>
    </submittedName>
</protein>
<keyword evidence="2" id="KW-1003">Cell membrane</keyword>
<feature type="transmembrane region" description="Helical" evidence="8">
    <location>
        <begin position="324"/>
        <end position="344"/>
    </location>
</feature>
<dbReference type="InterPro" id="IPR038731">
    <property type="entry name" value="RgtA/B/C-like"/>
</dbReference>
<feature type="transmembrane region" description="Helical" evidence="8">
    <location>
        <begin position="124"/>
        <end position="143"/>
    </location>
</feature>
<feature type="transmembrane region" description="Helical" evidence="8">
    <location>
        <begin position="349"/>
        <end position="366"/>
    </location>
</feature>
<feature type="transmembrane region" description="Helical" evidence="8">
    <location>
        <begin position="211"/>
        <end position="231"/>
    </location>
</feature>
<dbReference type="Proteomes" id="UP000034837">
    <property type="component" value="Unassembled WGS sequence"/>
</dbReference>
<feature type="transmembrane region" description="Helical" evidence="8">
    <location>
        <begin position="177"/>
        <end position="204"/>
    </location>
</feature>
<dbReference type="AlphaFoldDB" id="A0A0G1CFP1"/>
<feature type="transmembrane region" description="Helical" evidence="8">
    <location>
        <begin position="378"/>
        <end position="401"/>
    </location>
</feature>
<keyword evidence="3" id="KW-0328">Glycosyltransferase</keyword>
<dbReference type="InterPro" id="IPR050297">
    <property type="entry name" value="LipidA_mod_glycosyltrf_83"/>
</dbReference>
<dbReference type="GO" id="GO:0005886">
    <property type="term" value="C:plasma membrane"/>
    <property type="evidence" value="ECO:0007669"/>
    <property type="project" value="UniProtKB-SubCell"/>
</dbReference>
<keyword evidence="4 10" id="KW-0808">Transferase</keyword>
<evidence type="ECO:0000313" key="10">
    <source>
        <dbReference type="EMBL" id="KKS57391.1"/>
    </source>
</evidence>
<evidence type="ECO:0000256" key="2">
    <source>
        <dbReference type="ARBA" id="ARBA00022475"/>
    </source>
</evidence>
<accession>A0A0G1CFP1</accession>
<feature type="transmembrane region" description="Helical" evidence="8">
    <location>
        <begin position="422"/>
        <end position="441"/>
    </location>
</feature>
<reference evidence="10 11" key="1">
    <citation type="journal article" date="2015" name="Nature">
        <title>rRNA introns, odd ribosomes, and small enigmatic genomes across a large radiation of phyla.</title>
        <authorList>
            <person name="Brown C.T."/>
            <person name="Hug L.A."/>
            <person name="Thomas B.C."/>
            <person name="Sharon I."/>
            <person name="Castelle C.J."/>
            <person name="Singh A."/>
            <person name="Wilkins M.J."/>
            <person name="Williams K.H."/>
            <person name="Banfield J.F."/>
        </authorList>
    </citation>
    <scope>NUCLEOTIDE SEQUENCE [LARGE SCALE GENOMIC DNA]</scope>
</reference>
<evidence type="ECO:0000313" key="11">
    <source>
        <dbReference type="Proteomes" id="UP000034837"/>
    </source>
</evidence>
<comment type="caution">
    <text evidence="10">The sequence shown here is derived from an EMBL/GenBank/DDBJ whole genome shotgun (WGS) entry which is preliminary data.</text>
</comment>
<evidence type="ECO:0000256" key="6">
    <source>
        <dbReference type="ARBA" id="ARBA00022989"/>
    </source>
</evidence>
<gene>
    <name evidence="10" type="ORF">UV20_C0001G0031</name>
</gene>
<comment type="subcellular location">
    <subcellularLocation>
        <location evidence="1">Cell membrane</location>
        <topology evidence="1">Multi-pass membrane protein</topology>
    </subcellularLocation>
</comment>
<organism evidence="10 11">
    <name type="scientific">Candidatus Magasanikbacteria bacterium GW2011_GWA2_42_32</name>
    <dbReference type="NCBI Taxonomy" id="1619039"/>
    <lineage>
        <taxon>Bacteria</taxon>
        <taxon>Candidatus Magasanikiibacteriota</taxon>
    </lineage>
</organism>
<dbReference type="GO" id="GO:0016763">
    <property type="term" value="F:pentosyltransferase activity"/>
    <property type="evidence" value="ECO:0007669"/>
    <property type="project" value="TreeGrafter"/>
</dbReference>
<dbReference type="PANTHER" id="PTHR33908:SF11">
    <property type="entry name" value="MEMBRANE PROTEIN"/>
    <property type="match status" value="1"/>
</dbReference>
<evidence type="ECO:0000256" key="4">
    <source>
        <dbReference type="ARBA" id="ARBA00022679"/>
    </source>
</evidence>
<feature type="transmembrane region" description="Helical" evidence="8">
    <location>
        <begin position="12"/>
        <end position="32"/>
    </location>
</feature>
<feature type="transmembrane region" description="Helical" evidence="8">
    <location>
        <begin position="76"/>
        <end position="93"/>
    </location>
</feature>
<evidence type="ECO:0000256" key="7">
    <source>
        <dbReference type="ARBA" id="ARBA00023136"/>
    </source>
</evidence>
<keyword evidence="6 8" id="KW-1133">Transmembrane helix</keyword>